<dbReference type="AlphaFoldDB" id="A0AAV4PS79"/>
<gene>
    <name evidence="1" type="ORF">CDAR_12141</name>
</gene>
<proteinExistence type="predicted"/>
<keyword evidence="2" id="KW-1185">Reference proteome</keyword>
<protein>
    <submittedName>
        <fullName evidence="1">Uncharacterized protein</fullName>
    </submittedName>
</protein>
<dbReference type="Proteomes" id="UP001054837">
    <property type="component" value="Unassembled WGS sequence"/>
</dbReference>
<accession>A0AAV4PS79</accession>
<sequence length="326" mass="36742">MSTAEMVSQYGVTDQNPYIPETSTFLFPGRQPIEENEYKAIHLQHTTGASNVIEDQNYQYRDDLIPERTPMSVADRNFLPGFQQTLGQRNAPMNRMFEHPTAPSQMECSGIFRMNEVLSHFPSTYKNFDLSGHMLTNETSQYSGMSLETPILNIQNPQYSTSNPIHLNISLEQNETFPVEISTCHDPLKNLPFGTSSLYSSKEENISEINNPNNFSDAILLPSTSQIIEKNQESRITKINANEFKEGDSNSKTMQWTEFSYGIAENISVPSCATQIEQYNFGSGGKSSNTDFRAWEYSDTVTCSSKKQKACDISTINSAIESKLTY</sequence>
<evidence type="ECO:0000313" key="2">
    <source>
        <dbReference type="Proteomes" id="UP001054837"/>
    </source>
</evidence>
<comment type="caution">
    <text evidence="1">The sequence shown here is derived from an EMBL/GenBank/DDBJ whole genome shotgun (WGS) entry which is preliminary data.</text>
</comment>
<dbReference type="EMBL" id="BPLQ01003354">
    <property type="protein sequence ID" value="GIX99916.1"/>
    <property type="molecule type" value="Genomic_DNA"/>
</dbReference>
<evidence type="ECO:0000313" key="1">
    <source>
        <dbReference type="EMBL" id="GIX99916.1"/>
    </source>
</evidence>
<name>A0AAV4PS79_9ARAC</name>
<organism evidence="1 2">
    <name type="scientific">Caerostris darwini</name>
    <dbReference type="NCBI Taxonomy" id="1538125"/>
    <lineage>
        <taxon>Eukaryota</taxon>
        <taxon>Metazoa</taxon>
        <taxon>Ecdysozoa</taxon>
        <taxon>Arthropoda</taxon>
        <taxon>Chelicerata</taxon>
        <taxon>Arachnida</taxon>
        <taxon>Araneae</taxon>
        <taxon>Araneomorphae</taxon>
        <taxon>Entelegynae</taxon>
        <taxon>Araneoidea</taxon>
        <taxon>Araneidae</taxon>
        <taxon>Caerostris</taxon>
    </lineage>
</organism>
<reference evidence="1 2" key="1">
    <citation type="submission" date="2021-06" db="EMBL/GenBank/DDBJ databases">
        <title>Caerostris darwini draft genome.</title>
        <authorList>
            <person name="Kono N."/>
            <person name="Arakawa K."/>
        </authorList>
    </citation>
    <scope>NUCLEOTIDE SEQUENCE [LARGE SCALE GENOMIC DNA]</scope>
</reference>